<feature type="region of interest" description="Disordered" evidence="1">
    <location>
        <begin position="207"/>
        <end position="229"/>
    </location>
</feature>
<keyword evidence="2" id="KW-0472">Membrane</keyword>
<dbReference type="OrthoDB" id="8558441at2"/>
<sequence>MSKFRHGNASRDAHINSLRVIIAVLAILLCGAGYGWYQAPQNLTIHNPPDLRSGSTRKWWEVPPSTVYSFGLYIWQQINHWPKDGKVDYKANLQRYSAYLTPSCQTQLARNYQRRVHRDELDDRVRTLQEIPGHGYQPDDVTILDRDHWVISLNAEINEYLRGTPVRDLYIRYYLRVVRADVDPETNPFGLRLDCFAKPAVRLTWPHKTPDSETTDISPAEAGTEEDAS</sequence>
<organism evidence="3 4">
    <name type="scientific">Salinisphaera japonica YTM-1</name>
    <dbReference type="NCBI Taxonomy" id="1209778"/>
    <lineage>
        <taxon>Bacteria</taxon>
        <taxon>Pseudomonadati</taxon>
        <taxon>Pseudomonadota</taxon>
        <taxon>Gammaproteobacteria</taxon>
        <taxon>Salinisphaerales</taxon>
        <taxon>Salinisphaeraceae</taxon>
        <taxon>Salinisphaera</taxon>
    </lineage>
</organism>
<dbReference type="InParanoid" id="A0A423PEV2"/>
<keyword evidence="4" id="KW-1185">Reference proteome</keyword>
<comment type="caution">
    <text evidence="3">The sequence shown here is derived from an EMBL/GenBank/DDBJ whole genome shotgun (WGS) entry which is preliminary data.</text>
</comment>
<evidence type="ECO:0000313" key="3">
    <source>
        <dbReference type="EMBL" id="ROO24114.1"/>
    </source>
</evidence>
<name>A0A423PEV2_9GAMM</name>
<dbReference type="Pfam" id="PF11444">
    <property type="entry name" value="DUF2895"/>
    <property type="match status" value="1"/>
</dbReference>
<gene>
    <name evidence="3" type="ORF">SAJA_14685</name>
</gene>
<accession>A0A423PEV2</accession>
<protein>
    <submittedName>
        <fullName evidence="3">Integrating conjugative element protein</fullName>
    </submittedName>
</protein>
<evidence type="ECO:0000313" key="4">
    <source>
        <dbReference type="Proteomes" id="UP000285310"/>
    </source>
</evidence>
<dbReference type="AlphaFoldDB" id="A0A423PEV2"/>
<reference evidence="3 4" key="1">
    <citation type="submission" date="2013-10" db="EMBL/GenBank/DDBJ databases">
        <title>Salinisphaera japonica YTM-1 Genome Sequencing.</title>
        <authorList>
            <person name="Lai Q."/>
            <person name="Li C."/>
            <person name="Shao Z."/>
        </authorList>
    </citation>
    <scope>NUCLEOTIDE SEQUENCE [LARGE SCALE GENOMIC DNA]</scope>
    <source>
        <strain evidence="3 4">YTM-1</strain>
    </source>
</reference>
<dbReference type="InterPro" id="IPR021548">
    <property type="entry name" value="DUF2895"/>
</dbReference>
<dbReference type="EMBL" id="AYKG01000068">
    <property type="protein sequence ID" value="ROO24114.1"/>
    <property type="molecule type" value="Genomic_DNA"/>
</dbReference>
<dbReference type="RefSeq" id="WP_123659376.1">
    <property type="nucleotide sequence ID" value="NZ_AYKG01000068.1"/>
</dbReference>
<evidence type="ECO:0000256" key="2">
    <source>
        <dbReference type="SAM" id="Phobius"/>
    </source>
</evidence>
<proteinExistence type="predicted"/>
<dbReference type="NCBIfam" id="TIGR03746">
    <property type="entry name" value="conj_TIGR03746"/>
    <property type="match status" value="1"/>
</dbReference>
<evidence type="ECO:0000256" key="1">
    <source>
        <dbReference type="SAM" id="MobiDB-lite"/>
    </source>
</evidence>
<dbReference type="Proteomes" id="UP000285310">
    <property type="component" value="Unassembled WGS sequence"/>
</dbReference>
<keyword evidence="2" id="KW-0812">Transmembrane</keyword>
<keyword evidence="2" id="KW-1133">Transmembrane helix</keyword>
<feature type="transmembrane region" description="Helical" evidence="2">
    <location>
        <begin position="20"/>
        <end position="37"/>
    </location>
</feature>